<keyword evidence="2" id="KW-0812">Transmembrane</keyword>
<dbReference type="OMA" id="PENYYRP"/>
<keyword evidence="2" id="KW-1133">Transmembrane helix</keyword>
<dbReference type="PANTHER" id="PTHR38706">
    <property type="entry name" value="SI:CH211-198C19.1-RELATED"/>
    <property type="match status" value="1"/>
</dbReference>
<name>A0A8C5FMM9_GADMO</name>
<feature type="transmembrane region" description="Helical" evidence="2">
    <location>
        <begin position="319"/>
        <end position="338"/>
    </location>
</feature>
<evidence type="ECO:0000313" key="4">
    <source>
        <dbReference type="Proteomes" id="UP000694546"/>
    </source>
</evidence>
<dbReference type="AlphaFoldDB" id="A0A8C5FMM9"/>
<proteinExistence type="predicted"/>
<keyword evidence="2" id="KW-0472">Membrane</keyword>
<keyword evidence="4" id="KW-1185">Reference proteome</keyword>
<dbReference type="Proteomes" id="UP000694546">
    <property type="component" value="Chromosome 19"/>
</dbReference>
<evidence type="ECO:0000313" key="3">
    <source>
        <dbReference type="Ensembl" id="ENSGMOP00000048033.1"/>
    </source>
</evidence>
<feature type="compositionally biased region" description="Polar residues" evidence="1">
    <location>
        <begin position="286"/>
        <end position="301"/>
    </location>
</feature>
<protein>
    <submittedName>
        <fullName evidence="3">Uncharacterized protein</fullName>
    </submittedName>
</protein>
<dbReference type="PANTHER" id="PTHR38706:SF2">
    <property type="match status" value="1"/>
</dbReference>
<reference evidence="3" key="1">
    <citation type="submission" date="2025-08" db="UniProtKB">
        <authorList>
            <consortium name="Ensembl"/>
        </authorList>
    </citation>
    <scope>IDENTIFICATION</scope>
</reference>
<evidence type="ECO:0000256" key="1">
    <source>
        <dbReference type="SAM" id="MobiDB-lite"/>
    </source>
</evidence>
<reference evidence="3" key="2">
    <citation type="submission" date="2025-09" db="UniProtKB">
        <authorList>
            <consortium name="Ensembl"/>
        </authorList>
    </citation>
    <scope>IDENTIFICATION</scope>
</reference>
<dbReference type="GeneTree" id="ENSGT00730000111690"/>
<feature type="transmembrane region" description="Helical" evidence="2">
    <location>
        <begin position="41"/>
        <end position="60"/>
    </location>
</feature>
<organism evidence="3 4">
    <name type="scientific">Gadus morhua</name>
    <name type="common">Atlantic cod</name>
    <dbReference type="NCBI Taxonomy" id="8049"/>
    <lineage>
        <taxon>Eukaryota</taxon>
        <taxon>Metazoa</taxon>
        <taxon>Chordata</taxon>
        <taxon>Craniata</taxon>
        <taxon>Vertebrata</taxon>
        <taxon>Euteleostomi</taxon>
        <taxon>Actinopterygii</taxon>
        <taxon>Neopterygii</taxon>
        <taxon>Teleostei</taxon>
        <taxon>Neoteleostei</taxon>
        <taxon>Acanthomorphata</taxon>
        <taxon>Zeiogadaria</taxon>
        <taxon>Gadariae</taxon>
        <taxon>Gadiformes</taxon>
        <taxon>Gadoidei</taxon>
        <taxon>Gadidae</taxon>
        <taxon>Gadus</taxon>
    </lineage>
</organism>
<sequence length="343" mass="39821">MKLKIYSITDQDGEVRQRQKRFHTNTEQTPHRSTMLESHQICFLVLFLLFLPTASTIGILNSINDLKDIPFGRSVPKHSLVLLHWFANTIELTNNNRLELNFDPDQGDYGAHHYVNVQGFLDPLPFRHRYFTLGNINPLINNQRRSMPSYFTNDLNRLLRGEVLNRARIIFSYSSQDTVGQVFITQHYQASQGQGTVYDPEHTYRISINLLRELRVFSLDQHSELSEIGRDFGSSIDYYELSSLRNTWGQLACVGLLLFIVINQRNVHCRPNRAREPKRLPEHNYQGRSTPQMKNLQSYNNYRPPPQPRGEDQCLTVCLALGFLAVILIIAVAVYVDVHKFRY</sequence>
<dbReference type="Ensembl" id="ENSGMOT00000059144.1">
    <property type="protein sequence ID" value="ENSGMOP00000048033.1"/>
    <property type="gene ID" value="ENSGMOG00000023481.1"/>
</dbReference>
<feature type="region of interest" description="Disordered" evidence="1">
    <location>
        <begin position="274"/>
        <end position="307"/>
    </location>
</feature>
<accession>A0A8C5FMM9</accession>
<evidence type="ECO:0000256" key="2">
    <source>
        <dbReference type="SAM" id="Phobius"/>
    </source>
</evidence>